<feature type="compositionally biased region" description="Basic and acidic residues" evidence="1">
    <location>
        <begin position="60"/>
        <end position="69"/>
    </location>
</feature>
<dbReference type="EMBL" id="JAGYWB010000006">
    <property type="protein sequence ID" value="KAI0519780.1"/>
    <property type="molecule type" value="Genomic_DNA"/>
</dbReference>
<organism evidence="2 3">
    <name type="scientific">Dendrobium nobile</name>
    <name type="common">Orchid</name>
    <dbReference type="NCBI Taxonomy" id="94219"/>
    <lineage>
        <taxon>Eukaryota</taxon>
        <taxon>Viridiplantae</taxon>
        <taxon>Streptophyta</taxon>
        <taxon>Embryophyta</taxon>
        <taxon>Tracheophyta</taxon>
        <taxon>Spermatophyta</taxon>
        <taxon>Magnoliopsida</taxon>
        <taxon>Liliopsida</taxon>
        <taxon>Asparagales</taxon>
        <taxon>Orchidaceae</taxon>
        <taxon>Epidendroideae</taxon>
        <taxon>Malaxideae</taxon>
        <taxon>Dendrobiinae</taxon>
        <taxon>Dendrobium</taxon>
    </lineage>
</organism>
<comment type="caution">
    <text evidence="2">The sequence shown here is derived from an EMBL/GenBank/DDBJ whole genome shotgun (WGS) entry which is preliminary data.</text>
</comment>
<proteinExistence type="predicted"/>
<keyword evidence="3" id="KW-1185">Reference proteome</keyword>
<evidence type="ECO:0000256" key="1">
    <source>
        <dbReference type="SAM" id="MobiDB-lite"/>
    </source>
</evidence>
<protein>
    <submittedName>
        <fullName evidence="2">Uncharacterized protein</fullName>
    </submittedName>
</protein>
<gene>
    <name evidence="2" type="ORF">KFK09_007241</name>
</gene>
<evidence type="ECO:0000313" key="3">
    <source>
        <dbReference type="Proteomes" id="UP000829196"/>
    </source>
</evidence>
<dbReference type="Proteomes" id="UP000829196">
    <property type="component" value="Unassembled WGS sequence"/>
</dbReference>
<dbReference type="AlphaFoldDB" id="A0A8T3BTJ2"/>
<feature type="region of interest" description="Disordered" evidence="1">
    <location>
        <begin position="31"/>
        <end position="69"/>
    </location>
</feature>
<sequence length="69" mass="7812">MAFANGRERASTWALISREGLRGRWIGSTAEREATGGWEETSRERKKGGWISRTALLTPERSREQAFSN</sequence>
<reference evidence="2" key="1">
    <citation type="journal article" date="2022" name="Front. Genet.">
        <title>Chromosome-Scale Assembly of the Dendrobium nobile Genome Provides Insights Into the Molecular Mechanism of the Biosynthesis of the Medicinal Active Ingredient of Dendrobium.</title>
        <authorList>
            <person name="Xu Q."/>
            <person name="Niu S.-C."/>
            <person name="Li K.-L."/>
            <person name="Zheng P.-J."/>
            <person name="Zhang X.-J."/>
            <person name="Jia Y."/>
            <person name="Liu Y."/>
            <person name="Niu Y.-X."/>
            <person name="Yu L.-H."/>
            <person name="Chen D.-F."/>
            <person name="Zhang G.-Q."/>
        </authorList>
    </citation>
    <scope>NUCLEOTIDE SEQUENCE</scope>
    <source>
        <tissue evidence="2">Leaf</tissue>
    </source>
</reference>
<name>A0A8T3BTJ2_DENNO</name>
<accession>A0A8T3BTJ2</accession>
<evidence type="ECO:0000313" key="2">
    <source>
        <dbReference type="EMBL" id="KAI0519780.1"/>
    </source>
</evidence>